<gene>
    <name evidence="7" type="primary">Arfrp1</name>
    <name evidence="7" type="ORF">AK812_SmicGene4787</name>
</gene>
<dbReference type="Proteomes" id="UP000186817">
    <property type="component" value="Unassembled WGS sequence"/>
</dbReference>
<dbReference type="GO" id="GO:0034067">
    <property type="term" value="P:protein localization to Golgi apparatus"/>
    <property type="evidence" value="ECO:0007669"/>
    <property type="project" value="TreeGrafter"/>
</dbReference>
<keyword evidence="8" id="KW-1185">Reference proteome</keyword>
<keyword evidence="5" id="KW-0479">Metal-binding</keyword>
<protein>
    <submittedName>
        <fullName evidence="7">ADP-ribosylation factor-related protein 1</fullName>
    </submittedName>
</protein>
<organism evidence="7 8">
    <name type="scientific">Symbiodinium microadriaticum</name>
    <name type="common">Dinoflagellate</name>
    <name type="synonym">Zooxanthella microadriatica</name>
    <dbReference type="NCBI Taxonomy" id="2951"/>
    <lineage>
        <taxon>Eukaryota</taxon>
        <taxon>Sar</taxon>
        <taxon>Alveolata</taxon>
        <taxon>Dinophyceae</taxon>
        <taxon>Suessiales</taxon>
        <taxon>Symbiodiniaceae</taxon>
        <taxon>Symbiodinium</taxon>
    </lineage>
</organism>
<dbReference type="GO" id="GO:0043001">
    <property type="term" value="P:Golgi to plasma membrane protein transport"/>
    <property type="evidence" value="ECO:0007669"/>
    <property type="project" value="TreeGrafter"/>
</dbReference>
<dbReference type="GO" id="GO:0006886">
    <property type="term" value="P:intracellular protein transport"/>
    <property type="evidence" value="ECO:0007669"/>
    <property type="project" value="TreeGrafter"/>
</dbReference>
<evidence type="ECO:0000256" key="2">
    <source>
        <dbReference type="ARBA" id="ARBA00022741"/>
    </source>
</evidence>
<evidence type="ECO:0000256" key="5">
    <source>
        <dbReference type="PIRSR" id="PIRSR606689-2"/>
    </source>
</evidence>
<dbReference type="NCBIfam" id="TIGR00231">
    <property type="entry name" value="small_GTP"/>
    <property type="match status" value="1"/>
</dbReference>
<keyword evidence="2 4" id="KW-0547">Nucleotide-binding</keyword>
<feature type="binding site" evidence="5">
    <location>
        <position position="110"/>
    </location>
    <ligand>
        <name>Mg(2+)</name>
        <dbReference type="ChEBI" id="CHEBI:18420"/>
    </ligand>
</feature>
<feature type="binding site" evidence="4">
    <location>
        <position position="155"/>
    </location>
    <ligand>
        <name>GTP</name>
        <dbReference type="ChEBI" id="CHEBI:37565"/>
    </ligand>
</feature>
<comment type="caution">
    <text evidence="7">The sequence shown here is derived from an EMBL/GenBank/DDBJ whole genome shotgun (WGS) entry which is preliminary data.</text>
</comment>
<evidence type="ECO:0000256" key="1">
    <source>
        <dbReference type="ARBA" id="ARBA00010290"/>
    </source>
</evidence>
<dbReference type="Pfam" id="PF00025">
    <property type="entry name" value="Arf"/>
    <property type="match status" value="1"/>
</dbReference>
<keyword evidence="3 4" id="KW-0342">GTP-binding</keyword>
<proteinExistence type="inferred from homology"/>
<feature type="binding site" evidence="5">
    <location>
        <position position="133"/>
    </location>
    <ligand>
        <name>Mg(2+)</name>
        <dbReference type="ChEBI" id="CHEBI:18420"/>
    </ligand>
</feature>
<dbReference type="GO" id="GO:0005794">
    <property type="term" value="C:Golgi apparatus"/>
    <property type="evidence" value="ECO:0007669"/>
    <property type="project" value="TreeGrafter"/>
</dbReference>
<accession>A0A1Q9EVA8</accession>
<sequence>MQEVLDHDASSHVCLKGRGRSWLEHVTHAGLQLSARVQGLGVRVLVMAMVGLLLVSDAKIKSPVPLPFLHMNLLRRHSFMFSLLCGLWQWLLEKEERRMVLLGVDNAGKTTTLEKLKSLFGLKGMPPERIPPTIGFNIGRIQIDKVIAVFWDLGGHSSFRSVWHNYYSEVQGVMFIVDSADPIRIEEAKATLVEVINHDKLKGVPLLCLANKQDKPEALSIQELSRLFEFERLFSERPFHVHPCCALQGQGLEAGVRWLLAEADKFARQSMQQK</sequence>
<dbReference type="PANTHER" id="PTHR45909:SF1">
    <property type="entry name" value="ADP-RIBOSYLATION FACTOR-RELATED PROTEIN 1"/>
    <property type="match status" value="1"/>
</dbReference>
<dbReference type="PROSITE" id="PS51417">
    <property type="entry name" value="ARF"/>
    <property type="match status" value="1"/>
</dbReference>
<dbReference type="InterPro" id="IPR005225">
    <property type="entry name" value="Small_GTP-bd"/>
</dbReference>
<feature type="binding site" evidence="4">
    <location>
        <begin position="211"/>
        <end position="214"/>
    </location>
    <ligand>
        <name>GTP</name>
        <dbReference type="ChEBI" id="CHEBI:37565"/>
    </ligand>
</feature>
<feature type="binding site" evidence="4">
    <location>
        <begin position="103"/>
        <end position="110"/>
    </location>
    <ligand>
        <name>GTP</name>
        <dbReference type="ChEBI" id="CHEBI:37565"/>
    </ligand>
</feature>
<evidence type="ECO:0000256" key="4">
    <source>
        <dbReference type="PIRSR" id="PIRSR606689-1"/>
    </source>
</evidence>
<dbReference type="SMART" id="SM00178">
    <property type="entry name" value="SAR"/>
    <property type="match status" value="1"/>
</dbReference>
<dbReference type="OrthoDB" id="414781at2759"/>
<comment type="similarity">
    <text evidence="1 6">Belongs to the small GTPase superfamily. Arf family.</text>
</comment>
<dbReference type="GO" id="GO:0005525">
    <property type="term" value="F:GTP binding"/>
    <property type="evidence" value="ECO:0007669"/>
    <property type="project" value="UniProtKB-KW"/>
</dbReference>
<reference evidence="7 8" key="1">
    <citation type="submission" date="2016-02" db="EMBL/GenBank/DDBJ databases">
        <title>Genome analysis of coral dinoflagellate symbionts highlights evolutionary adaptations to a symbiotic lifestyle.</title>
        <authorList>
            <person name="Aranda M."/>
            <person name="Li Y."/>
            <person name="Liew Y.J."/>
            <person name="Baumgarten S."/>
            <person name="Simakov O."/>
            <person name="Wilson M."/>
            <person name="Piel J."/>
            <person name="Ashoor H."/>
            <person name="Bougouffa S."/>
            <person name="Bajic V.B."/>
            <person name="Ryu T."/>
            <person name="Ravasi T."/>
            <person name="Bayer T."/>
            <person name="Micklem G."/>
            <person name="Kim H."/>
            <person name="Bhak J."/>
            <person name="Lajeunesse T.C."/>
            <person name="Voolstra C.R."/>
        </authorList>
    </citation>
    <scope>NUCLEOTIDE SEQUENCE [LARGE SCALE GENOMIC DNA]</scope>
    <source>
        <strain evidence="7 8">CCMP2467</strain>
    </source>
</reference>
<evidence type="ECO:0000313" key="7">
    <source>
        <dbReference type="EMBL" id="OLQ11349.1"/>
    </source>
</evidence>
<keyword evidence="5" id="KW-0460">Magnesium</keyword>
<dbReference type="InterPro" id="IPR027417">
    <property type="entry name" value="P-loop_NTPase"/>
</dbReference>
<evidence type="ECO:0000256" key="6">
    <source>
        <dbReference type="RuleBase" id="RU003925"/>
    </source>
</evidence>
<dbReference type="PANTHER" id="PTHR45909">
    <property type="entry name" value="ADP-RIBOSYLATION FACTOR-RELATED PROTEIN 1"/>
    <property type="match status" value="1"/>
</dbReference>
<evidence type="ECO:0000313" key="8">
    <source>
        <dbReference type="Proteomes" id="UP000186817"/>
    </source>
</evidence>
<dbReference type="AlphaFoldDB" id="A0A1Q9EVA8"/>
<dbReference type="InterPro" id="IPR006689">
    <property type="entry name" value="Small_GTPase_ARF/SAR"/>
</dbReference>
<dbReference type="GO" id="GO:0046872">
    <property type="term" value="F:metal ion binding"/>
    <property type="evidence" value="ECO:0007669"/>
    <property type="project" value="UniProtKB-KW"/>
</dbReference>
<dbReference type="SUPFAM" id="SSF52540">
    <property type="entry name" value="P-loop containing nucleoside triphosphate hydrolases"/>
    <property type="match status" value="1"/>
</dbReference>
<dbReference type="Gene3D" id="3.40.50.300">
    <property type="entry name" value="P-loop containing nucleotide triphosphate hydrolases"/>
    <property type="match status" value="1"/>
</dbReference>
<name>A0A1Q9EVA8_SYMMI</name>
<dbReference type="FunFam" id="3.40.50.300:FF:001166">
    <property type="entry name" value="ADP-ribosylation factor D"/>
    <property type="match status" value="1"/>
</dbReference>
<dbReference type="SMART" id="SM00177">
    <property type="entry name" value="ARF"/>
    <property type="match status" value="1"/>
</dbReference>
<dbReference type="PRINTS" id="PR00328">
    <property type="entry name" value="SAR1GTPBP"/>
</dbReference>
<dbReference type="EMBL" id="LSRX01000060">
    <property type="protein sequence ID" value="OLQ11349.1"/>
    <property type="molecule type" value="Genomic_DNA"/>
</dbReference>
<dbReference type="GO" id="GO:0003924">
    <property type="term" value="F:GTPase activity"/>
    <property type="evidence" value="ECO:0007669"/>
    <property type="project" value="InterPro"/>
</dbReference>
<dbReference type="InterPro" id="IPR024156">
    <property type="entry name" value="Small_GTPase_ARF"/>
</dbReference>
<dbReference type="OMA" id="HGFYKYM"/>
<evidence type="ECO:0000256" key="3">
    <source>
        <dbReference type="ARBA" id="ARBA00023134"/>
    </source>
</evidence>